<dbReference type="Pfam" id="PF00005">
    <property type="entry name" value="ABC_tran"/>
    <property type="match status" value="1"/>
</dbReference>
<name>A0A9J6RGQ5_9BACI</name>
<accession>A0A9J6RGQ5</accession>
<evidence type="ECO:0000256" key="3">
    <source>
        <dbReference type="ARBA" id="ARBA00022840"/>
    </source>
</evidence>
<dbReference type="EMBL" id="JAPRAT010000051">
    <property type="protein sequence ID" value="MCZ0704630.1"/>
    <property type="molecule type" value="Genomic_DNA"/>
</dbReference>
<dbReference type="PANTHER" id="PTHR42939">
    <property type="entry name" value="ABC TRANSPORTER ATP-BINDING PROTEIN ALBC-RELATED"/>
    <property type="match status" value="1"/>
</dbReference>
<dbReference type="SMART" id="SM00382">
    <property type="entry name" value="AAA"/>
    <property type="match status" value="1"/>
</dbReference>
<comment type="caution">
    <text evidence="5">The sequence shown here is derived from an EMBL/GenBank/DDBJ whole genome shotgun (WGS) entry which is preliminary data.</text>
</comment>
<evidence type="ECO:0000313" key="6">
    <source>
        <dbReference type="Proteomes" id="UP001084197"/>
    </source>
</evidence>
<feature type="domain" description="ABC transporter" evidence="4">
    <location>
        <begin position="2"/>
        <end position="228"/>
    </location>
</feature>
<dbReference type="InterPro" id="IPR027417">
    <property type="entry name" value="P-loop_NTPase"/>
</dbReference>
<dbReference type="PROSITE" id="PS50893">
    <property type="entry name" value="ABC_TRANSPORTER_2"/>
    <property type="match status" value="1"/>
</dbReference>
<keyword evidence="6" id="KW-1185">Reference proteome</keyword>
<evidence type="ECO:0000259" key="4">
    <source>
        <dbReference type="PROSITE" id="PS50893"/>
    </source>
</evidence>
<keyword evidence="2" id="KW-0547">Nucleotide-binding</keyword>
<dbReference type="RefSeq" id="WP_268781406.1">
    <property type="nucleotide sequence ID" value="NZ_JAPRAT010000051.1"/>
</dbReference>
<dbReference type="InterPro" id="IPR003593">
    <property type="entry name" value="AAA+_ATPase"/>
</dbReference>
<dbReference type="InterPro" id="IPR051782">
    <property type="entry name" value="ABC_Transporter_VariousFunc"/>
</dbReference>
<gene>
    <name evidence="5" type="ORF">OWO01_15650</name>
</gene>
<dbReference type="GO" id="GO:0005524">
    <property type="term" value="F:ATP binding"/>
    <property type="evidence" value="ECO:0007669"/>
    <property type="project" value="UniProtKB-KW"/>
</dbReference>
<evidence type="ECO:0000313" key="5">
    <source>
        <dbReference type="EMBL" id="MCZ0704630.1"/>
    </source>
</evidence>
<proteinExistence type="predicted"/>
<dbReference type="PANTHER" id="PTHR42939:SF1">
    <property type="entry name" value="ABC TRANSPORTER ATP-BINDING PROTEIN ALBC-RELATED"/>
    <property type="match status" value="1"/>
</dbReference>
<dbReference type="AlphaFoldDB" id="A0A9J6RGQ5"/>
<sequence length="278" mass="31210">MIQCKNLSFGYRKQPVYETFNWELPLESGSIYGLLGPNGAGKTTLFRMLTGLIFQREGAISVLGFEPKKREESFYKKITYISEDLQCPDMSPLDYINICGPLYPNFSKELFHDLCEKFEIDAEKGFSHYSSGDLRKAWLCIVLSCQTEIVFLDEPSKGLDINAQAVLRKVLAQSADAGSRIILSTHHVREVEGLLDHVTIIDRGGKLRLNSSVTGLSEEFSLVHCLTKEQLPADALSYQRTTSGWTALMRQPAEEEEDISLELLFTGLCKKAEVPANE</sequence>
<dbReference type="InterPro" id="IPR017871">
    <property type="entry name" value="ABC_transporter-like_CS"/>
</dbReference>
<evidence type="ECO:0000256" key="2">
    <source>
        <dbReference type="ARBA" id="ARBA00022741"/>
    </source>
</evidence>
<dbReference type="GO" id="GO:0016887">
    <property type="term" value="F:ATP hydrolysis activity"/>
    <property type="evidence" value="ECO:0007669"/>
    <property type="project" value="InterPro"/>
</dbReference>
<keyword evidence="3 5" id="KW-0067">ATP-binding</keyword>
<keyword evidence="1" id="KW-0813">Transport</keyword>
<dbReference type="InterPro" id="IPR003439">
    <property type="entry name" value="ABC_transporter-like_ATP-bd"/>
</dbReference>
<dbReference type="Proteomes" id="UP001084197">
    <property type="component" value="Unassembled WGS sequence"/>
</dbReference>
<dbReference type="PROSITE" id="PS00211">
    <property type="entry name" value="ABC_TRANSPORTER_1"/>
    <property type="match status" value="1"/>
</dbReference>
<evidence type="ECO:0000256" key="1">
    <source>
        <dbReference type="ARBA" id="ARBA00022448"/>
    </source>
</evidence>
<protein>
    <submittedName>
        <fullName evidence="5">ATP-binding cassette domain-containing protein</fullName>
    </submittedName>
</protein>
<dbReference type="Gene3D" id="3.40.50.300">
    <property type="entry name" value="P-loop containing nucleotide triphosphate hydrolases"/>
    <property type="match status" value="1"/>
</dbReference>
<reference evidence="5" key="1">
    <citation type="submission" date="2022-11" db="EMBL/GenBank/DDBJ databases">
        <title>WGS of Natronobacillus azotifigens 24KS-1, an anaerobic diazotrophic haloalkaliphile from soda-rich habitats.</title>
        <authorList>
            <person name="Sorokin D.Y."/>
            <person name="Merkel A.Y."/>
        </authorList>
    </citation>
    <scope>NUCLEOTIDE SEQUENCE</scope>
    <source>
        <strain evidence="5">24KS-1</strain>
    </source>
</reference>
<organism evidence="5 6">
    <name type="scientific">Natronobacillus azotifigens</name>
    <dbReference type="NCBI Taxonomy" id="472978"/>
    <lineage>
        <taxon>Bacteria</taxon>
        <taxon>Bacillati</taxon>
        <taxon>Bacillota</taxon>
        <taxon>Bacilli</taxon>
        <taxon>Bacillales</taxon>
        <taxon>Bacillaceae</taxon>
        <taxon>Natronobacillus</taxon>
    </lineage>
</organism>
<dbReference type="CDD" id="cd03230">
    <property type="entry name" value="ABC_DR_subfamily_A"/>
    <property type="match status" value="1"/>
</dbReference>
<dbReference type="SUPFAM" id="SSF52540">
    <property type="entry name" value="P-loop containing nucleoside triphosphate hydrolases"/>
    <property type="match status" value="1"/>
</dbReference>